<dbReference type="KEGG" id="jas:FJQ89_04525"/>
<evidence type="ECO:0000256" key="1">
    <source>
        <dbReference type="ARBA" id="ARBA00023125"/>
    </source>
</evidence>
<dbReference type="PRINTS" id="PR00455">
    <property type="entry name" value="HTHTETR"/>
</dbReference>
<dbReference type="Proteomes" id="UP000316665">
    <property type="component" value="Chromosome"/>
</dbReference>
<dbReference type="PANTHER" id="PTHR30055:SF226">
    <property type="entry name" value="HTH-TYPE TRANSCRIPTIONAL REGULATOR PKSA"/>
    <property type="match status" value="1"/>
</dbReference>
<proteinExistence type="predicted"/>
<keyword evidence="1 2" id="KW-0238">DNA-binding</keyword>
<dbReference type="PANTHER" id="PTHR30055">
    <property type="entry name" value="HTH-TYPE TRANSCRIPTIONAL REGULATOR RUTR"/>
    <property type="match status" value="1"/>
</dbReference>
<dbReference type="PROSITE" id="PS50977">
    <property type="entry name" value="HTH_TETR_2"/>
    <property type="match status" value="1"/>
</dbReference>
<feature type="domain" description="HTH tetR-type" evidence="3">
    <location>
        <begin position="5"/>
        <end position="65"/>
    </location>
</feature>
<dbReference type="Pfam" id="PF00440">
    <property type="entry name" value="TetR_N"/>
    <property type="match status" value="1"/>
</dbReference>
<sequence>MSLHTLKTQRILDAALAVFCRYGYRKTSMLDIAQAADMSRAALYLHFKNKEDVFRAGSERAHASVMAQVAAALAQSVPVFTRIETALLAFQQGLMADISASAHGQELFDVNMTLAADITLSARASLVASLAGALEQAEAAGDIALRRVDATAAQVAALLVASMDGIKHTQGGGEALRQGIALQMRVLGAALLHM</sequence>
<gene>
    <name evidence="4" type="ORF">FJQ89_04525</name>
</gene>
<keyword evidence="5" id="KW-1185">Reference proteome</keyword>
<dbReference type="EMBL" id="CP041185">
    <property type="protein sequence ID" value="QDG69759.1"/>
    <property type="molecule type" value="Genomic_DNA"/>
</dbReference>
<dbReference type="InterPro" id="IPR009057">
    <property type="entry name" value="Homeodomain-like_sf"/>
</dbReference>
<dbReference type="GO" id="GO:0003700">
    <property type="term" value="F:DNA-binding transcription factor activity"/>
    <property type="evidence" value="ECO:0007669"/>
    <property type="project" value="TreeGrafter"/>
</dbReference>
<organism evidence="4 5">
    <name type="scientific">Janthinobacterium tructae</name>
    <dbReference type="NCBI Taxonomy" id="2590869"/>
    <lineage>
        <taxon>Bacteria</taxon>
        <taxon>Pseudomonadati</taxon>
        <taxon>Pseudomonadota</taxon>
        <taxon>Betaproteobacteria</taxon>
        <taxon>Burkholderiales</taxon>
        <taxon>Oxalobacteraceae</taxon>
        <taxon>Janthinobacterium</taxon>
    </lineage>
</organism>
<feature type="DNA-binding region" description="H-T-H motif" evidence="2">
    <location>
        <begin position="28"/>
        <end position="47"/>
    </location>
</feature>
<dbReference type="Gene3D" id="1.10.357.10">
    <property type="entry name" value="Tetracycline Repressor, domain 2"/>
    <property type="match status" value="1"/>
</dbReference>
<dbReference type="RefSeq" id="WP_141169225.1">
    <property type="nucleotide sequence ID" value="NZ_CP041185.1"/>
</dbReference>
<dbReference type="SUPFAM" id="SSF46689">
    <property type="entry name" value="Homeodomain-like"/>
    <property type="match status" value="1"/>
</dbReference>
<name>A0A4Y6RA61_9BURK</name>
<dbReference type="AlphaFoldDB" id="A0A4Y6RA61"/>
<evidence type="ECO:0000313" key="4">
    <source>
        <dbReference type="EMBL" id="QDG69759.1"/>
    </source>
</evidence>
<evidence type="ECO:0000313" key="5">
    <source>
        <dbReference type="Proteomes" id="UP000316665"/>
    </source>
</evidence>
<dbReference type="GO" id="GO:0000976">
    <property type="term" value="F:transcription cis-regulatory region binding"/>
    <property type="evidence" value="ECO:0007669"/>
    <property type="project" value="TreeGrafter"/>
</dbReference>
<dbReference type="InterPro" id="IPR050109">
    <property type="entry name" value="HTH-type_TetR-like_transc_reg"/>
</dbReference>
<accession>A0A4Y6RA61</accession>
<dbReference type="InterPro" id="IPR001647">
    <property type="entry name" value="HTH_TetR"/>
</dbReference>
<reference evidence="4 5" key="1">
    <citation type="submission" date="2019-06" db="EMBL/GenBank/DDBJ databases">
        <title>Complete genome sequence of Janthinobacterium sp. SNU WT3 isolated from diseased rainbow trout.</title>
        <authorList>
            <person name="Oh W.T."/>
            <person name="Park S.C."/>
        </authorList>
    </citation>
    <scope>NUCLEOTIDE SEQUENCE [LARGE SCALE GENOMIC DNA]</scope>
    <source>
        <strain evidence="4 5">SNU WT3</strain>
    </source>
</reference>
<protein>
    <submittedName>
        <fullName evidence="4">TetR/AcrR family transcriptional regulator</fullName>
    </submittedName>
</protein>
<evidence type="ECO:0000259" key="3">
    <source>
        <dbReference type="PROSITE" id="PS50977"/>
    </source>
</evidence>
<dbReference type="OrthoDB" id="5816932at2"/>
<evidence type="ECO:0000256" key="2">
    <source>
        <dbReference type="PROSITE-ProRule" id="PRU00335"/>
    </source>
</evidence>